<dbReference type="EMBL" id="FMAI01000015">
    <property type="protein sequence ID" value="SCB51243.1"/>
    <property type="molecule type" value="Genomic_DNA"/>
</dbReference>
<feature type="active site" description="Nucleophile" evidence="2">
    <location>
        <position position="6"/>
    </location>
</feature>
<dbReference type="Pfam" id="PF01734">
    <property type="entry name" value="Patatin"/>
    <property type="match status" value="1"/>
</dbReference>
<dbReference type="PANTHER" id="PTHR24138">
    <property type="entry name" value="INTRACELLLAR PHOSPHOLIPASE A FAMILY"/>
    <property type="match status" value="1"/>
</dbReference>
<name>A0A1C3XG50_9BRAD</name>
<keyword evidence="5" id="KW-1185">Reference proteome</keyword>
<sequence length="292" mass="32532">MIVGTSTGGIIALGLSIGKAASTILDLYMLNGSKVFPPTFWNFLKIRSAWRWTQAVQNHRYDPDILKALLDSVFGSLTVGNALRRLCIPSFDGFTEVNVFKTPHHKDYRLDWRESMLTVAMATAAAPTFFPVYRSGERMFADGGVWANNPVMIGLVDALVCYQLQRRQVHILSLGTGDTEMPFTKGQLLHGGLWDWKEIIMSAMHLQSQNAIGQAGLLIGRDQLMRVNAPPPTQKEKPIDLDDYVRASSELPTVASRLVDSFGDAIRDRFLFAPADPYQPFHGPRLIDPDLI</sequence>
<dbReference type="SUPFAM" id="SSF52151">
    <property type="entry name" value="FabD/lysophospholipase-like"/>
    <property type="match status" value="1"/>
</dbReference>
<evidence type="ECO:0000259" key="3">
    <source>
        <dbReference type="PROSITE" id="PS51635"/>
    </source>
</evidence>
<feature type="short sequence motif" description="DGA/G" evidence="2">
    <location>
        <begin position="142"/>
        <end position="144"/>
    </location>
</feature>
<evidence type="ECO:0000256" key="1">
    <source>
        <dbReference type="ARBA" id="ARBA00023098"/>
    </source>
</evidence>
<protein>
    <submittedName>
        <fullName evidence="4">Patatin-like phospholipase/acyl hydrolase</fullName>
    </submittedName>
</protein>
<keyword evidence="2 4" id="KW-0378">Hydrolase</keyword>
<keyword evidence="2" id="KW-0442">Lipid degradation</keyword>
<dbReference type="CDD" id="cd07199">
    <property type="entry name" value="Pat17_PNPLA8_PNPLA9_like"/>
    <property type="match status" value="1"/>
</dbReference>
<evidence type="ECO:0000313" key="5">
    <source>
        <dbReference type="Proteomes" id="UP000199184"/>
    </source>
</evidence>
<accession>A0A1C3XG50</accession>
<dbReference type="Gene3D" id="3.40.1090.10">
    <property type="entry name" value="Cytosolic phospholipase A2 catalytic domain"/>
    <property type="match status" value="1"/>
</dbReference>
<organism evidence="4 5">
    <name type="scientific">Bradyrhizobium shewense</name>
    <dbReference type="NCBI Taxonomy" id="1761772"/>
    <lineage>
        <taxon>Bacteria</taxon>
        <taxon>Pseudomonadati</taxon>
        <taxon>Pseudomonadota</taxon>
        <taxon>Alphaproteobacteria</taxon>
        <taxon>Hyphomicrobiales</taxon>
        <taxon>Nitrobacteraceae</taxon>
        <taxon>Bradyrhizobium</taxon>
    </lineage>
</organism>
<dbReference type="Proteomes" id="UP000199184">
    <property type="component" value="Unassembled WGS sequence"/>
</dbReference>
<dbReference type="GO" id="GO:0016042">
    <property type="term" value="P:lipid catabolic process"/>
    <property type="evidence" value="ECO:0007669"/>
    <property type="project" value="UniProtKB-UniRule"/>
</dbReference>
<dbReference type="InterPro" id="IPR047156">
    <property type="entry name" value="Teg/CotR/CapV-like"/>
</dbReference>
<dbReference type="PANTHER" id="PTHR24138:SF10">
    <property type="entry name" value="PHOSPHOLIPASE A2"/>
    <property type="match status" value="1"/>
</dbReference>
<dbReference type="InterPro" id="IPR016035">
    <property type="entry name" value="Acyl_Trfase/lysoPLipase"/>
</dbReference>
<feature type="domain" description="PNPLA" evidence="3">
    <location>
        <begin position="1"/>
        <end position="155"/>
    </location>
</feature>
<comment type="caution">
    <text evidence="2">Lacks conserved residue(s) required for the propagation of feature annotation.</text>
</comment>
<proteinExistence type="predicted"/>
<dbReference type="AlphaFoldDB" id="A0A1C3XG50"/>
<dbReference type="InterPro" id="IPR002641">
    <property type="entry name" value="PNPLA_dom"/>
</dbReference>
<keyword evidence="1 2" id="KW-0443">Lipid metabolism</keyword>
<gene>
    <name evidence="4" type="ORF">GA0061098_1015115</name>
</gene>
<dbReference type="GO" id="GO:0016787">
    <property type="term" value="F:hydrolase activity"/>
    <property type="evidence" value="ECO:0007669"/>
    <property type="project" value="UniProtKB-UniRule"/>
</dbReference>
<feature type="short sequence motif" description="GXSXG" evidence="2">
    <location>
        <begin position="4"/>
        <end position="8"/>
    </location>
</feature>
<evidence type="ECO:0000313" key="4">
    <source>
        <dbReference type="EMBL" id="SCB51243.1"/>
    </source>
</evidence>
<dbReference type="PROSITE" id="PS51635">
    <property type="entry name" value="PNPLA"/>
    <property type="match status" value="1"/>
</dbReference>
<reference evidence="5" key="1">
    <citation type="submission" date="2016-08" db="EMBL/GenBank/DDBJ databases">
        <authorList>
            <person name="Varghese N."/>
            <person name="Submissions Spin"/>
        </authorList>
    </citation>
    <scope>NUCLEOTIDE SEQUENCE [LARGE SCALE GENOMIC DNA]</scope>
    <source>
        <strain evidence="5">ERR11</strain>
    </source>
</reference>
<evidence type="ECO:0000256" key="2">
    <source>
        <dbReference type="PROSITE-ProRule" id="PRU01161"/>
    </source>
</evidence>
<feature type="active site" description="Proton acceptor" evidence="2">
    <location>
        <position position="142"/>
    </location>
</feature>